<evidence type="ECO:0000313" key="3">
    <source>
        <dbReference type="Proteomes" id="UP000324800"/>
    </source>
</evidence>
<comment type="caution">
    <text evidence="2">The sequence shown here is derived from an EMBL/GenBank/DDBJ whole genome shotgun (WGS) entry which is preliminary data.</text>
</comment>
<reference evidence="2 3" key="1">
    <citation type="submission" date="2019-03" db="EMBL/GenBank/DDBJ databases">
        <title>Single cell metagenomics reveals metabolic interactions within the superorganism composed of flagellate Streblomastix strix and complex community of Bacteroidetes bacteria on its surface.</title>
        <authorList>
            <person name="Treitli S.C."/>
            <person name="Kolisko M."/>
            <person name="Husnik F."/>
            <person name="Keeling P."/>
            <person name="Hampl V."/>
        </authorList>
    </citation>
    <scope>NUCLEOTIDE SEQUENCE [LARGE SCALE GENOMIC DNA]</scope>
    <source>
        <strain evidence="2">ST1C</strain>
    </source>
</reference>
<gene>
    <name evidence="2" type="ORF">EZS28_023257</name>
</gene>
<dbReference type="EMBL" id="SNRW01007454">
    <property type="protein sequence ID" value="KAA6381216.1"/>
    <property type="molecule type" value="Genomic_DNA"/>
</dbReference>
<proteinExistence type="predicted"/>
<accession>A0A5J4VFU3</accession>
<feature type="coiled-coil region" evidence="1">
    <location>
        <begin position="812"/>
        <end position="861"/>
    </location>
</feature>
<dbReference type="Proteomes" id="UP000324800">
    <property type="component" value="Unassembled WGS sequence"/>
</dbReference>
<keyword evidence="1" id="KW-0175">Coiled coil</keyword>
<dbReference type="Gene3D" id="3.40.50.300">
    <property type="entry name" value="P-loop containing nucleotide triphosphate hydrolases"/>
    <property type="match status" value="1"/>
</dbReference>
<evidence type="ECO:0000313" key="2">
    <source>
        <dbReference type="EMBL" id="KAA6381216.1"/>
    </source>
</evidence>
<organism evidence="2 3">
    <name type="scientific">Streblomastix strix</name>
    <dbReference type="NCBI Taxonomy" id="222440"/>
    <lineage>
        <taxon>Eukaryota</taxon>
        <taxon>Metamonada</taxon>
        <taxon>Preaxostyla</taxon>
        <taxon>Oxymonadida</taxon>
        <taxon>Streblomastigidae</taxon>
        <taxon>Streblomastix</taxon>
    </lineage>
</organism>
<sequence>MMRQGGWVLLDGVESAPHEVERLMSLLEENPTLAIYESVKPLIFHSHVEKRDNQNDKEQNIQIDQFEQNIDKEDIEIKEGFQIFITCNDLKKLSPALRSRCFCIQMETAQDEVQLRELAESALNQSDTALFYRIPISRILGGVFCDARDKSKTRKLLFSKDTFSPHRIVNSARGIGNEQMTASNIASGIQMSFIRCFREDEDQKDISQNSENIIKQIGKEKIAVTVVGYLARSDLQIELFISNKVEIPTPKDANETVQIILKSNKNPIIRFGEQEFPAQIAEISQIIPTNQLQIKPLLDINLSSFTEQTHEEIFRMKELTAEQQFWIFSALFGDISSDLLVQNKLLSELIDAICQYKVKAIEIGKAPFGTSLLPLNSEMRKDLERRTSPLPQIVKNPRQDQRFDNAISVIIEYTIREEAISKAAENSTFENVVSMLASFDFNPEVASIVDPFIHLLQTAKEGQKLKEEDVKQLQSLSRAYLLIIINSKQLTDRFNTICLSEILQALINFDEHTVHILQNSPHNIKFIQFPTLQPIDLLSCIQLTTSSGTFSGPLVQTLQYNHQNIENFEPLNEKEALLKCAELLKGKDLRKQLEKKEIQQWNALIPYDQTDQILRRLVKISEEIKQQQFQPKWLIDPDSDIETLKLELSKNPGQGIAYQKYPTEYKQALIAKNEWENKRRLPILFILLGIFARNEEMQQEYQINNHNFSWEDRFHSILLQLDRKNQPFEYRIALLLGCELIKDIETQIARSVISTILRNSNPSRKILEQSGLDNPILLSIKKYVEKLLEIEKVPLETTPLIDLHTAFVYLILKELEEGKKKEQIELEEKNNRNRNLFIVALQDLIIDIQKWLIQKEREKNNKSKKQSNSNPIKKEEDLIEKTQWIKDAGQKIIEKAQNSYEDALEVARMIKLERSGYFSTGPFRLYCICKDDKLDEYFSEYAYLPYRNLEDKSKQFIVNFSKSSDDPFTLACDDFKRQFPDIENLSRQRSENSLFRERVTKQVKIIPYQIRYIIPAIKQFIPLFVPLSQEQTRLIPIDYDIIIKNENNSVIGKDFNALIGGSGKDQLRFISSSITADFGVYIDRAQTSNCGIVTIDNLSNDDVDIKIEQIDGQTYNLKASLKSSLVKIGERIDISFNIVGHTSVEPQMASTICKVIAKGIKKSNQMAICDIHAFIRQTPQCAIIKSSLPLIVNSDFLCAFAPKKFTGSVNITHRIPRASLSPRSFGWSLSSDANNIADIPTIQLDEEKQKMKIQFETDTTGLCAGQMTVGFGLSELYKLRLNVPVSQYPLVEIYHPANPKLTDISLVQSDYTHIIVR</sequence>
<evidence type="ECO:0000256" key="1">
    <source>
        <dbReference type="SAM" id="Coils"/>
    </source>
</evidence>
<dbReference type="InterPro" id="IPR027417">
    <property type="entry name" value="P-loop_NTPase"/>
</dbReference>
<feature type="non-terminal residue" evidence="2">
    <location>
        <position position="1317"/>
    </location>
</feature>
<protein>
    <submittedName>
        <fullName evidence="2">Uncharacterized protein</fullName>
    </submittedName>
</protein>
<name>A0A5J4VFU3_9EUKA</name>